<gene>
    <name evidence="2" type="ORF">M501DRAFT_937003</name>
</gene>
<dbReference type="SUPFAM" id="SSF101908">
    <property type="entry name" value="Putative isomerase YbhE"/>
    <property type="match status" value="1"/>
</dbReference>
<dbReference type="GO" id="GO:0006914">
    <property type="term" value="P:autophagy"/>
    <property type="evidence" value="ECO:0007669"/>
    <property type="project" value="InterPro"/>
</dbReference>
<proteinExistence type="predicted"/>
<dbReference type="InterPro" id="IPR045142">
    <property type="entry name" value="BCAS3-like"/>
</dbReference>
<protein>
    <recommendedName>
        <fullName evidence="4">BCAS3 domain-containing protein</fullName>
    </recommendedName>
</protein>
<dbReference type="OrthoDB" id="3938623at2759"/>
<evidence type="ECO:0000256" key="1">
    <source>
        <dbReference type="SAM" id="MobiDB-lite"/>
    </source>
</evidence>
<evidence type="ECO:0000313" key="2">
    <source>
        <dbReference type="EMBL" id="KAF2837871.1"/>
    </source>
</evidence>
<dbReference type="GO" id="GO:0042594">
    <property type="term" value="P:response to starvation"/>
    <property type="evidence" value="ECO:0007669"/>
    <property type="project" value="TreeGrafter"/>
</dbReference>
<dbReference type="AlphaFoldDB" id="A0A9P4S859"/>
<comment type="caution">
    <text evidence="2">The sequence shown here is derived from an EMBL/GenBank/DDBJ whole genome shotgun (WGS) entry which is preliminary data.</text>
</comment>
<feature type="region of interest" description="Disordered" evidence="1">
    <location>
        <begin position="1"/>
        <end position="44"/>
    </location>
</feature>
<dbReference type="Proteomes" id="UP000799429">
    <property type="component" value="Unassembled WGS sequence"/>
</dbReference>
<feature type="region of interest" description="Disordered" evidence="1">
    <location>
        <begin position="306"/>
        <end position="325"/>
    </location>
</feature>
<dbReference type="EMBL" id="MU006098">
    <property type="protein sequence ID" value="KAF2837871.1"/>
    <property type="molecule type" value="Genomic_DNA"/>
</dbReference>
<sequence length="952" mass="102424">MSNSPPVDGLVPNGRFRPISQPLPYSNFGGRMHTSPGTSRDRRASMYSQTGLRLDFNEHPPPPHMPQAHFNRRQNIDFDLDMQRNGKLPGSNGYACVFDSLSFAGDVPSSHTWNVLLIGSEGSLNVYKVDQKEPSLVGQINGLRGGVLGAKIIPWSDKNDPDRDFRPFVALIVHGIMLPDERDRDDDTAITDSLSSLRGPESVFGLSQYQTSVEIYSLRTSQHITTLYKSPPVNISTAYTDSLFTPPPPVGDLRVDASGRFIIVISGVSGELHIFAHTSKDETGPASRFHCIGKVWTTLQYREQSSSSSSSSSSEPNSPTADVPTRISVPLYSLNQRSLVVVPPNSASCQPVNGTVLKSRTFPKPPYVDNHVAPPPPNNTCGVEMPDDDSLLNRAVRNFSQEAMKVASWAVGQGFSAVKQYLNKSSSKNPSMMPPDHYPSGPSGLDPQRFPPVNPMFQSVSTAARDPPLVSIYDLHRLICNQTVRHKNALAPVATFQPPLGCSHLALGPSGRMLVTVSAKGDIQFVWDLMNIRKEGKGANAPTVRMVQKFSRVTVTNIVDATWSYPIESKLALLTDKGTVHTYALKLSASNWPPPRRHRQSLSRLPSQRPGNNESEIRRSAVGSVTSAFGALRDTSRRSVDALRSRSSSNGPGIASGLSMAPAAGARSGKALAAGLSKSVGEATFNSVYHIRHAEDNKLRLDISEDGVAPGRIKFMIGKEVGFIGTVGAGTVQLHVFSVQDVATKGKSQGQSVVITKKNAVSFKLPRLPNLMFPPAIEAILDEPPHVQAAFRLNTAGSWSFRVPGTRYAANKHLYPALSYAEIESTPAYQPFHTDARIALSSYDSGSSIGSNSHLSPPGLWTFGDNISETTVVSGAPGPLLGEPGGSTMGESGAASGVDGGAPVASVVTGVEQGMEGIVVTTRRTRRAGAGENEDGFFEDDMDVVDFADERV</sequence>
<feature type="region of interest" description="Disordered" evidence="1">
    <location>
        <begin position="589"/>
        <end position="620"/>
    </location>
</feature>
<keyword evidence="3" id="KW-1185">Reference proteome</keyword>
<dbReference type="PANTHER" id="PTHR13268:SF0">
    <property type="entry name" value="BCAS3 MICROTUBULE ASSOCIATED CELL MIGRATION FACTOR"/>
    <property type="match status" value="1"/>
</dbReference>
<name>A0A9P4S859_9PEZI</name>
<accession>A0A9P4S859</accession>
<dbReference type="PANTHER" id="PTHR13268">
    <property type="entry name" value="BREAST CARCINOMA AMPLIFIED SEQUENCE 3"/>
    <property type="match status" value="1"/>
</dbReference>
<evidence type="ECO:0000313" key="3">
    <source>
        <dbReference type="Proteomes" id="UP000799429"/>
    </source>
</evidence>
<reference evidence="2" key="1">
    <citation type="journal article" date="2020" name="Stud. Mycol.">
        <title>101 Dothideomycetes genomes: a test case for predicting lifestyles and emergence of pathogens.</title>
        <authorList>
            <person name="Haridas S."/>
            <person name="Albert R."/>
            <person name="Binder M."/>
            <person name="Bloem J."/>
            <person name="Labutti K."/>
            <person name="Salamov A."/>
            <person name="Andreopoulos B."/>
            <person name="Baker S."/>
            <person name="Barry K."/>
            <person name="Bills G."/>
            <person name="Bluhm B."/>
            <person name="Cannon C."/>
            <person name="Castanera R."/>
            <person name="Culley D."/>
            <person name="Daum C."/>
            <person name="Ezra D."/>
            <person name="Gonzalez J."/>
            <person name="Henrissat B."/>
            <person name="Kuo A."/>
            <person name="Liang C."/>
            <person name="Lipzen A."/>
            <person name="Lutzoni F."/>
            <person name="Magnuson J."/>
            <person name="Mondo S."/>
            <person name="Nolan M."/>
            <person name="Ohm R."/>
            <person name="Pangilinan J."/>
            <person name="Park H.-J."/>
            <person name="Ramirez L."/>
            <person name="Alfaro M."/>
            <person name="Sun H."/>
            <person name="Tritt A."/>
            <person name="Yoshinaga Y."/>
            <person name="Zwiers L.-H."/>
            <person name="Turgeon B."/>
            <person name="Goodwin S."/>
            <person name="Spatafora J."/>
            <person name="Crous P."/>
            <person name="Grigoriev I."/>
        </authorList>
    </citation>
    <scope>NUCLEOTIDE SEQUENCE</scope>
    <source>
        <strain evidence="2">CBS 101060</strain>
    </source>
</reference>
<evidence type="ECO:0008006" key="4">
    <source>
        <dbReference type="Google" id="ProtNLM"/>
    </source>
</evidence>
<organism evidence="2 3">
    <name type="scientific">Patellaria atrata CBS 101060</name>
    <dbReference type="NCBI Taxonomy" id="1346257"/>
    <lineage>
        <taxon>Eukaryota</taxon>
        <taxon>Fungi</taxon>
        <taxon>Dikarya</taxon>
        <taxon>Ascomycota</taxon>
        <taxon>Pezizomycotina</taxon>
        <taxon>Dothideomycetes</taxon>
        <taxon>Dothideomycetes incertae sedis</taxon>
        <taxon>Patellariales</taxon>
        <taxon>Patellariaceae</taxon>
        <taxon>Patellaria</taxon>
    </lineage>
</organism>
<dbReference type="GO" id="GO:0005737">
    <property type="term" value="C:cytoplasm"/>
    <property type="evidence" value="ECO:0007669"/>
    <property type="project" value="TreeGrafter"/>
</dbReference>
<feature type="compositionally biased region" description="Polar residues" evidence="1">
    <location>
        <begin position="602"/>
        <end position="614"/>
    </location>
</feature>